<evidence type="ECO:0000313" key="2">
    <source>
        <dbReference type="Proteomes" id="UP000193920"/>
    </source>
</evidence>
<dbReference type="GO" id="GO:0003676">
    <property type="term" value="F:nucleic acid binding"/>
    <property type="evidence" value="ECO:0007669"/>
    <property type="project" value="InterPro"/>
</dbReference>
<name>A0A1Y2BTL1_9FUNG</name>
<evidence type="ECO:0008006" key="3">
    <source>
        <dbReference type="Google" id="ProtNLM"/>
    </source>
</evidence>
<protein>
    <recommendedName>
        <fullName evidence="3">CCHC-type domain-containing protein</fullName>
    </recommendedName>
</protein>
<organism evidence="1 2">
    <name type="scientific">Neocallimastix californiae</name>
    <dbReference type="NCBI Taxonomy" id="1754190"/>
    <lineage>
        <taxon>Eukaryota</taxon>
        <taxon>Fungi</taxon>
        <taxon>Fungi incertae sedis</taxon>
        <taxon>Chytridiomycota</taxon>
        <taxon>Chytridiomycota incertae sedis</taxon>
        <taxon>Neocallimastigomycetes</taxon>
        <taxon>Neocallimastigales</taxon>
        <taxon>Neocallimastigaceae</taxon>
        <taxon>Neocallimastix</taxon>
    </lineage>
</organism>
<accession>A0A1Y2BTL1</accession>
<proteinExistence type="predicted"/>
<dbReference type="EMBL" id="MCOG01000138">
    <property type="protein sequence ID" value="ORY38073.1"/>
    <property type="molecule type" value="Genomic_DNA"/>
</dbReference>
<reference evidence="1 2" key="1">
    <citation type="submission" date="2016-08" db="EMBL/GenBank/DDBJ databases">
        <title>A Parts List for Fungal Cellulosomes Revealed by Comparative Genomics.</title>
        <authorList>
            <consortium name="DOE Joint Genome Institute"/>
            <person name="Haitjema C.H."/>
            <person name="Gilmore S.P."/>
            <person name="Henske J.K."/>
            <person name="Solomon K.V."/>
            <person name="De Groot R."/>
            <person name="Kuo A."/>
            <person name="Mondo S.J."/>
            <person name="Salamov A.A."/>
            <person name="Labutti K."/>
            <person name="Zhao Z."/>
            <person name="Chiniquy J."/>
            <person name="Barry K."/>
            <person name="Brewer H.M."/>
            <person name="Purvine S.O."/>
            <person name="Wright A.T."/>
            <person name="Boxma B."/>
            <person name="Van Alen T."/>
            <person name="Hackstein J.H."/>
            <person name="Baker S.E."/>
            <person name="Grigoriev I.V."/>
            <person name="O'Malley M.A."/>
        </authorList>
    </citation>
    <scope>NUCLEOTIDE SEQUENCE [LARGE SCALE GENOMIC DNA]</scope>
    <source>
        <strain evidence="1 2">G1</strain>
    </source>
</reference>
<dbReference type="InterPro" id="IPR036875">
    <property type="entry name" value="Znf_CCHC_sf"/>
</dbReference>
<gene>
    <name evidence="1" type="ORF">LY90DRAFT_672644</name>
</gene>
<keyword evidence="2" id="KW-1185">Reference proteome</keyword>
<dbReference type="AlphaFoldDB" id="A0A1Y2BTL1"/>
<dbReference type="Proteomes" id="UP000193920">
    <property type="component" value="Unassembled WGS sequence"/>
</dbReference>
<sequence>MDIYKLLRNLPLLKNYGKDVDLWIHDFEEVMDLWDIQNPKRRLIFMQECVDYALKEVLKSIEENGENKTYPSTQIIKEEFEKYLGITQNDKIWELKESKIKTNEPIPIFYINYIRKYKNIDKEMRKLITVEDYINSIKPRIYPCLKVLEQECENIEEAIKIAEKASRIEEKLNFKIDFNNYKQNYKNNYINYHNNNINKKNNKLMCFRCYEIGHKAFNCKYSFKELSIMEEKGIIEKNKRSNYRENFNKKKIFLYNKNNYNKLFGKNSNNYYYYNNNGNYSGNVGNWNNKQNDININKQNNLNNYMSNNNNNYQNNKVEKNVTYASNENKNNDRNINFEKGYNNLVFNNNNNNNANNNNNNFICNVEDLKKKDFGMENNTKKKK</sequence>
<dbReference type="GO" id="GO:0008270">
    <property type="term" value="F:zinc ion binding"/>
    <property type="evidence" value="ECO:0007669"/>
    <property type="project" value="InterPro"/>
</dbReference>
<dbReference type="SUPFAM" id="SSF57756">
    <property type="entry name" value="Retrovirus zinc finger-like domains"/>
    <property type="match status" value="1"/>
</dbReference>
<evidence type="ECO:0000313" key="1">
    <source>
        <dbReference type="EMBL" id="ORY38073.1"/>
    </source>
</evidence>
<comment type="caution">
    <text evidence="1">The sequence shown here is derived from an EMBL/GenBank/DDBJ whole genome shotgun (WGS) entry which is preliminary data.</text>
</comment>